<feature type="non-terminal residue" evidence="2">
    <location>
        <position position="1"/>
    </location>
</feature>
<feature type="region of interest" description="Disordered" evidence="1">
    <location>
        <begin position="1"/>
        <end position="188"/>
    </location>
</feature>
<proteinExistence type="predicted"/>
<dbReference type="EMBL" id="CADCVO010000405">
    <property type="protein sequence ID" value="CAA9506342.1"/>
    <property type="molecule type" value="Genomic_DNA"/>
</dbReference>
<gene>
    <name evidence="2" type="ORF">AVDCRST_MAG13-2549</name>
</gene>
<organism evidence="2">
    <name type="scientific">uncultured Solirubrobacteraceae bacterium</name>
    <dbReference type="NCBI Taxonomy" id="1162706"/>
    <lineage>
        <taxon>Bacteria</taxon>
        <taxon>Bacillati</taxon>
        <taxon>Actinomycetota</taxon>
        <taxon>Thermoleophilia</taxon>
        <taxon>Solirubrobacterales</taxon>
        <taxon>Solirubrobacteraceae</taxon>
        <taxon>environmental samples</taxon>
    </lineage>
</organism>
<sequence length="188" mass="20602">VPPLRTAPRRPGRARRGLRQRARPGSRHDHPRRPEWHRARALPRRGRGPRGARRVAGPAGPGAAHRDVHLGPGLDLRLPLPADRAVPAHAPRARRGHRPARGGGQGPGRELPRDPPLAHPGRRLPRHRPARDRARGRAGPRGPLHPHLRPRGRGRRGRLRAARGVRARRRAGLPPVPALARAEQAAGV</sequence>
<feature type="compositionally biased region" description="Low complexity" evidence="1">
    <location>
        <begin position="70"/>
        <end position="90"/>
    </location>
</feature>
<dbReference type="AlphaFoldDB" id="A0A6J4SVC8"/>
<feature type="compositionally biased region" description="Basic and acidic residues" evidence="1">
    <location>
        <begin position="26"/>
        <end position="38"/>
    </location>
</feature>
<feature type="compositionally biased region" description="Basic residues" evidence="1">
    <location>
        <begin position="39"/>
        <end position="53"/>
    </location>
</feature>
<name>A0A6J4SVC8_9ACTN</name>
<protein>
    <submittedName>
        <fullName evidence="2">Uncharacterized protein</fullName>
    </submittedName>
</protein>
<reference evidence="2" key="1">
    <citation type="submission" date="2020-02" db="EMBL/GenBank/DDBJ databases">
        <authorList>
            <person name="Meier V. D."/>
        </authorList>
    </citation>
    <scope>NUCLEOTIDE SEQUENCE</scope>
    <source>
        <strain evidence="2">AVDCRST_MAG13</strain>
    </source>
</reference>
<feature type="non-terminal residue" evidence="2">
    <location>
        <position position="188"/>
    </location>
</feature>
<evidence type="ECO:0000256" key="1">
    <source>
        <dbReference type="SAM" id="MobiDB-lite"/>
    </source>
</evidence>
<feature type="compositionally biased region" description="Basic residues" evidence="1">
    <location>
        <begin position="120"/>
        <end position="171"/>
    </location>
</feature>
<evidence type="ECO:0000313" key="2">
    <source>
        <dbReference type="EMBL" id="CAA9506342.1"/>
    </source>
</evidence>
<feature type="compositionally biased region" description="Basic residues" evidence="1">
    <location>
        <begin position="7"/>
        <end position="25"/>
    </location>
</feature>
<feature type="compositionally biased region" description="Basic residues" evidence="1">
    <location>
        <begin position="91"/>
        <end position="100"/>
    </location>
</feature>
<accession>A0A6J4SVC8</accession>
<feature type="compositionally biased region" description="Low complexity" evidence="1">
    <location>
        <begin position="54"/>
        <end position="63"/>
    </location>
</feature>